<dbReference type="PANTHER" id="PTHR46877">
    <property type="entry name" value="EPH RECEPTOR A5"/>
    <property type="match status" value="1"/>
</dbReference>
<dbReference type="Pfam" id="PF07714">
    <property type="entry name" value="PK_Tyr_Ser-Thr"/>
    <property type="match status" value="1"/>
</dbReference>
<dbReference type="STRING" id="6277.A0A498SPM8"/>
<dbReference type="InterPro" id="IPR050449">
    <property type="entry name" value="Ephrin_rcpt_TKs"/>
</dbReference>
<dbReference type="Proteomes" id="UP000276991">
    <property type="component" value="Unassembled WGS sequence"/>
</dbReference>
<evidence type="ECO:0000256" key="15">
    <source>
        <dbReference type="SAM" id="MobiDB-lite"/>
    </source>
</evidence>
<dbReference type="PRINTS" id="PR00109">
    <property type="entry name" value="TYRKINASE"/>
</dbReference>
<dbReference type="GO" id="GO:0005005">
    <property type="term" value="F:transmembrane-ephrin receptor activity"/>
    <property type="evidence" value="ECO:0007669"/>
    <property type="project" value="TreeGrafter"/>
</dbReference>
<feature type="binding site" evidence="14">
    <location>
        <position position="215"/>
    </location>
    <ligand>
        <name>ATP</name>
        <dbReference type="ChEBI" id="CHEBI:30616"/>
    </ligand>
</feature>
<keyword evidence="8" id="KW-0418">Kinase</keyword>
<organism evidence="18 19">
    <name type="scientific">Acanthocheilonema viteae</name>
    <name type="common">Filarial nematode worm</name>
    <name type="synonym">Dipetalonema viteae</name>
    <dbReference type="NCBI Taxonomy" id="6277"/>
    <lineage>
        <taxon>Eukaryota</taxon>
        <taxon>Metazoa</taxon>
        <taxon>Ecdysozoa</taxon>
        <taxon>Nematoda</taxon>
        <taxon>Chromadorea</taxon>
        <taxon>Rhabditida</taxon>
        <taxon>Spirurina</taxon>
        <taxon>Spiruromorpha</taxon>
        <taxon>Filarioidea</taxon>
        <taxon>Onchocercidae</taxon>
        <taxon>Acanthocheilonema</taxon>
    </lineage>
</organism>
<evidence type="ECO:0000256" key="12">
    <source>
        <dbReference type="ARBA" id="ARBA00023170"/>
    </source>
</evidence>
<dbReference type="Gene3D" id="1.10.510.10">
    <property type="entry name" value="Transferase(Phosphotransferase) domain 1"/>
    <property type="match status" value="1"/>
</dbReference>
<keyword evidence="4" id="KW-0597">Phosphoprotein</keyword>
<dbReference type="InterPro" id="IPR027936">
    <property type="entry name" value="Eph_TM"/>
</dbReference>
<dbReference type="PANTHER" id="PTHR46877:SF14">
    <property type="entry name" value="RECEPTOR PROTEIN-TYROSINE KINASE"/>
    <property type="match status" value="1"/>
</dbReference>
<evidence type="ECO:0000256" key="5">
    <source>
        <dbReference type="ARBA" id="ARBA00022679"/>
    </source>
</evidence>
<protein>
    <recommendedName>
        <fullName evidence="2">receptor protein-tyrosine kinase</fullName>
        <ecNumber evidence="2">2.7.10.1</ecNumber>
    </recommendedName>
</protein>
<dbReference type="InterPro" id="IPR054590">
    <property type="entry name" value="EPH_SAM"/>
</dbReference>
<dbReference type="SMART" id="SM00219">
    <property type="entry name" value="TyrKc"/>
    <property type="match status" value="1"/>
</dbReference>
<evidence type="ECO:0000256" key="14">
    <source>
        <dbReference type="PROSITE-ProRule" id="PRU10141"/>
    </source>
</evidence>
<evidence type="ECO:0000313" key="19">
    <source>
        <dbReference type="Proteomes" id="UP000276991"/>
    </source>
</evidence>
<evidence type="ECO:0000313" key="18">
    <source>
        <dbReference type="EMBL" id="VBB33768.1"/>
    </source>
</evidence>
<proteinExistence type="predicted"/>
<keyword evidence="6" id="KW-0732">Signal</keyword>
<dbReference type="GO" id="GO:0005886">
    <property type="term" value="C:plasma membrane"/>
    <property type="evidence" value="ECO:0007669"/>
    <property type="project" value="UniProtKB-SubCell"/>
</dbReference>
<keyword evidence="13" id="KW-0325">Glycoprotein</keyword>
<evidence type="ECO:0000256" key="1">
    <source>
        <dbReference type="ARBA" id="ARBA00004251"/>
    </source>
</evidence>
<evidence type="ECO:0000256" key="16">
    <source>
        <dbReference type="SAM" id="Phobius"/>
    </source>
</evidence>
<dbReference type="GO" id="GO:0005524">
    <property type="term" value="F:ATP binding"/>
    <property type="evidence" value="ECO:0007669"/>
    <property type="project" value="UniProtKB-UniRule"/>
</dbReference>
<keyword evidence="19" id="KW-1185">Reference proteome</keyword>
<dbReference type="Pfam" id="PF14575">
    <property type="entry name" value="EphA2_TM"/>
    <property type="match status" value="1"/>
</dbReference>
<evidence type="ECO:0000256" key="3">
    <source>
        <dbReference type="ARBA" id="ARBA00022475"/>
    </source>
</evidence>
<keyword evidence="5" id="KW-0808">Transferase</keyword>
<dbReference type="InterPro" id="IPR000719">
    <property type="entry name" value="Prot_kinase_dom"/>
</dbReference>
<dbReference type="PROSITE" id="PS00107">
    <property type="entry name" value="PROTEIN_KINASE_ATP"/>
    <property type="match status" value="1"/>
</dbReference>
<keyword evidence="10 16" id="KW-0472">Membrane</keyword>
<evidence type="ECO:0000256" key="7">
    <source>
        <dbReference type="ARBA" id="ARBA00022741"/>
    </source>
</evidence>
<name>A0A498SPM8_ACAVI</name>
<evidence type="ECO:0000259" key="17">
    <source>
        <dbReference type="PROSITE" id="PS50011"/>
    </source>
</evidence>
<keyword evidence="16" id="KW-0812">Transmembrane</keyword>
<dbReference type="GO" id="GO:0030425">
    <property type="term" value="C:dendrite"/>
    <property type="evidence" value="ECO:0007669"/>
    <property type="project" value="TreeGrafter"/>
</dbReference>
<evidence type="ECO:0000256" key="2">
    <source>
        <dbReference type="ARBA" id="ARBA00011902"/>
    </source>
</evidence>
<evidence type="ECO:0000256" key="8">
    <source>
        <dbReference type="ARBA" id="ARBA00022777"/>
    </source>
</evidence>
<evidence type="ECO:0000256" key="9">
    <source>
        <dbReference type="ARBA" id="ARBA00022840"/>
    </source>
</evidence>
<evidence type="ECO:0000256" key="11">
    <source>
        <dbReference type="ARBA" id="ARBA00023137"/>
    </source>
</evidence>
<dbReference type="FunFam" id="3.30.200.20:FF:000802">
    <property type="entry name" value="Ephrin receptor 1"/>
    <property type="match status" value="1"/>
</dbReference>
<keyword evidence="16" id="KW-1133">Transmembrane helix</keyword>
<dbReference type="AlphaFoldDB" id="A0A498SPM8"/>
<dbReference type="InterPro" id="IPR001245">
    <property type="entry name" value="Ser-Thr/Tyr_kinase_cat_dom"/>
</dbReference>
<dbReference type="InterPro" id="IPR011009">
    <property type="entry name" value="Kinase-like_dom_sf"/>
</dbReference>
<dbReference type="GO" id="GO:0007411">
    <property type="term" value="P:axon guidance"/>
    <property type="evidence" value="ECO:0007669"/>
    <property type="project" value="TreeGrafter"/>
</dbReference>
<feature type="domain" description="Protein kinase" evidence="17">
    <location>
        <begin position="176"/>
        <end position="445"/>
    </location>
</feature>
<accession>A0A498SPM8</accession>
<evidence type="ECO:0000256" key="10">
    <source>
        <dbReference type="ARBA" id="ARBA00023136"/>
    </source>
</evidence>
<dbReference type="OrthoDB" id="4062651at2759"/>
<keyword evidence="9 14" id="KW-0067">ATP-binding</keyword>
<evidence type="ECO:0000256" key="13">
    <source>
        <dbReference type="ARBA" id="ARBA00023180"/>
    </source>
</evidence>
<comment type="subcellular location">
    <subcellularLocation>
        <location evidence="1">Cell membrane</location>
        <topology evidence="1">Single-pass type I membrane protein</topology>
    </subcellularLocation>
</comment>
<dbReference type="InterPro" id="IPR008266">
    <property type="entry name" value="Tyr_kinase_AS"/>
</dbReference>
<keyword evidence="12" id="KW-0675">Receptor</keyword>
<gene>
    <name evidence="18" type="ORF">NAV_LOCUS8559</name>
</gene>
<dbReference type="FunFam" id="1.10.510.10:FF:000268">
    <property type="entry name" value="Receptor protein-tyrosine kinase"/>
    <property type="match status" value="1"/>
</dbReference>
<dbReference type="PROSITE" id="PS00109">
    <property type="entry name" value="PROTEIN_KINASE_TYR"/>
    <property type="match status" value="1"/>
</dbReference>
<feature type="region of interest" description="Disordered" evidence="15">
    <location>
        <begin position="556"/>
        <end position="577"/>
    </location>
</feature>
<dbReference type="Pfam" id="PF22993">
    <property type="entry name" value="SAM_EPH"/>
    <property type="match status" value="1"/>
</dbReference>
<sequence length="605" mass="67630">VRIASEHGYGAWSEPLLYQPGLGLPFGPINHNVDNDNDNDDDYMHNNSIVDLHWSSPGPPLWVWVLLICTFVIIVLFTLLICLRQNRNRKRLSDCDGIDSYKNGTLTPDFNAPTSQGPVQNFFRGKLGSPLINYGSSQSTNYGETTRFKPYVDPAAYEDPNQALSEFANDVDPALIRITEVIGSGEFGEVCKGILQPSYRMISSDISQVQTVAIKTLKPGSSDKAKGDFLMEASIMGQFAHENVIRLIGVVTKNEPIMIVIEYMENGSLDQFLRRNDNGILSLMQIIDMLRGISAGMKYLTEKGFVHRDLAARNVLVDSNLLCKIADFGLSRGVDGSVEQEYTTNGGKIPVRWTAPEAITHRKFTAASDVWSFGVVMWEVCSFGERPYWDWTNQKVISEITLGYRLPSPMDTPTALHNLMLQCWHIDRHKRPTFAQILKILEEYVRQPALIYTDDLNNSATVNTGFSTFGTLSCSVDTDTLTKSLPLISQLSLDEFLKRIGLGHCALKLNMAGVSRISDLIRLGHIDLLSYGLIADEVQMIRNALKRPGLTTTLQHTRSRQEHQRMPANHFSPQSRPSVFTSTRLATMPRVLSSIPTSSKDSFFV</sequence>
<keyword evidence="11" id="KW-0829">Tyrosine-protein kinase</keyword>
<reference evidence="18 19" key="1">
    <citation type="submission" date="2018-08" db="EMBL/GenBank/DDBJ databases">
        <authorList>
            <person name="Laetsch R D."/>
            <person name="Stevens L."/>
            <person name="Kumar S."/>
            <person name="Blaxter L. M."/>
        </authorList>
    </citation>
    <scope>NUCLEOTIDE SEQUENCE [LARGE SCALE GENOMIC DNA]</scope>
</reference>
<dbReference type="EC" id="2.7.10.1" evidence="2"/>
<dbReference type="EMBL" id="UPTC01002682">
    <property type="protein sequence ID" value="VBB33768.1"/>
    <property type="molecule type" value="Genomic_DNA"/>
</dbReference>
<dbReference type="InterPro" id="IPR020635">
    <property type="entry name" value="Tyr_kinase_cat_dom"/>
</dbReference>
<evidence type="ECO:0000256" key="4">
    <source>
        <dbReference type="ARBA" id="ARBA00022553"/>
    </source>
</evidence>
<keyword evidence="7 14" id="KW-0547">Nucleotide-binding</keyword>
<dbReference type="PROSITE" id="PS50011">
    <property type="entry name" value="PROTEIN_KINASE_DOM"/>
    <property type="match status" value="1"/>
</dbReference>
<evidence type="ECO:0000256" key="6">
    <source>
        <dbReference type="ARBA" id="ARBA00022729"/>
    </source>
</evidence>
<feature type="non-terminal residue" evidence="18">
    <location>
        <position position="1"/>
    </location>
</feature>
<keyword evidence="3" id="KW-1003">Cell membrane</keyword>
<dbReference type="SUPFAM" id="SSF56112">
    <property type="entry name" value="Protein kinase-like (PK-like)"/>
    <property type="match status" value="1"/>
</dbReference>
<dbReference type="Gene3D" id="3.30.200.20">
    <property type="entry name" value="Phosphorylase Kinase, domain 1"/>
    <property type="match status" value="1"/>
</dbReference>
<dbReference type="InterPro" id="IPR017441">
    <property type="entry name" value="Protein_kinase_ATP_BS"/>
</dbReference>
<feature type="transmembrane region" description="Helical" evidence="16">
    <location>
        <begin position="61"/>
        <end position="83"/>
    </location>
</feature>